<dbReference type="PANTHER" id="PTHR11060">
    <property type="entry name" value="PROTEIN MEMO1"/>
    <property type="match status" value="1"/>
</dbReference>
<gene>
    <name evidence="2" type="primary">amrB</name>
    <name evidence="2" type="ORF">GYA55_07030</name>
</gene>
<comment type="similarity">
    <text evidence="1">Belongs to the MEMO1 family.</text>
</comment>
<dbReference type="NCBIfam" id="TIGR04336">
    <property type="entry name" value="AmmeMemoSam_B"/>
    <property type="match status" value="1"/>
</dbReference>
<dbReference type="Pfam" id="PF01875">
    <property type="entry name" value="Memo"/>
    <property type="match status" value="1"/>
</dbReference>
<dbReference type="CDD" id="cd07361">
    <property type="entry name" value="MEMO_like"/>
    <property type="match status" value="1"/>
</dbReference>
<feature type="non-terminal residue" evidence="2">
    <location>
        <position position="1"/>
    </location>
</feature>
<reference evidence="2 3" key="1">
    <citation type="journal article" date="2020" name="Biotechnol. Biofuels">
        <title>New insights from the biogas microbiome by comprehensive genome-resolved metagenomics of nearly 1600 species originating from multiple anaerobic digesters.</title>
        <authorList>
            <person name="Campanaro S."/>
            <person name="Treu L."/>
            <person name="Rodriguez-R L.M."/>
            <person name="Kovalovszki A."/>
            <person name="Ziels R.M."/>
            <person name="Maus I."/>
            <person name="Zhu X."/>
            <person name="Kougias P.G."/>
            <person name="Basile A."/>
            <person name="Luo G."/>
            <person name="Schluter A."/>
            <person name="Konstantinidis K.T."/>
            <person name="Angelidaki I."/>
        </authorList>
    </citation>
    <scope>NUCLEOTIDE SEQUENCE [LARGE SCALE GENOMIC DNA]</scope>
    <source>
        <strain evidence="2">AS27yjCOA_65</strain>
    </source>
</reference>
<accession>A0A7X9IKA3</accession>
<evidence type="ECO:0000256" key="1">
    <source>
        <dbReference type="ARBA" id="ARBA00006315"/>
    </source>
</evidence>
<organism evidence="2 3">
    <name type="scientific">SAR324 cluster bacterium</name>
    <dbReference type="NCBI Taxonomy" id="2024889"/>
    <lineage>
        <taxon>Bacteria</taxon>
        <taxon>Deltaproteobacteria</taxon>
        <taxon>SAR324 cluster</taxon>
    </lineage>
</organism>
<evidence type="ECO:0000313" key="3">
    <source>
        <dbReference type="Proteomes" id="UP000524246"/>
    </source>
</evidence>
<protein>
    <submittedName>
        <fullName evidence="2">AmmeMemoRadiSam system protein B</fullName>
    </submittedName>
</protein>
<dbReference type="EMBL" id="JAAZON010000308">
    <property type="protein sequence ID" value="NMC62909.1"/>
    <property type="molecule type" value="Genomic_DNA"/>
</dbReference>
<name>A0A7X9IKA3_9DELT</name>
<dbReference type="InterPro" id="IPR002737">
    <property type="entry name" value="MEMO1_fam"/>
</dbReference>
<dbReference type="AlphaFoldDB" id="A0A7X9IKA3"/>
<dbReference type="Gene3D" id="3.40.830.10">
    <property type="entry name" value="LigB-like"/>
    <property type="match status" value="1"/>
</dbReference>
<sequence>LVPHAGFAYSGQVAASGYASLPPGIERFVIVASNHSRSVRRSFKFALTEVEAFATPLGIVPVSILNDALRNDSLFSTIPEAHDSHVIEVQLPFLQERYGTFEILPIITGDVNKEDISQLAEIISETVNRKTRIIVSTDLSHYHPYAEACRLDQECLNALTSLNEEKALHCEACGLPGAIMLLKLARILNWKAELIQYQNSGDTSGDKSRVVGYASVAFYQ</sequence>
<proteinExistence type="inferred from homology"/>
<dbReference type="PANTHER" id="PTHR11060:SF0">
    <property type="entry name" value="PROTEIN MEMO1"/>
    <property type="match status" value="1"/>
</dbReference>
<evidence type="ECO:0000313" key="2">
    <source>
        <dbReference type="EMBL" id="NMC62909.1"/>
    </source>
</evidence>
<dbReference type="Proteomes" id="UP000524246">
    <property type="component" value="Unassembled WGS sequence"/>
</dbReference>
<comment type="caution">
    <text evidence="2">The sequence shown here is derived from an EMBL/GenBank/DDBJ whole genome shotgun (WGS) entry which is preliminary data.</text>
</comment>